<dbReference type="Gene3D" id="3.60.130.30">
    <property type="match status" value="1"/>
</dbReference>
<accession>A0A2H3DCK2</accession>
<proteinExistence type="predicted"/>
<dbReference type="AlphaFoldDB" id="A0A2H3DCK2"/>
<dbReference type="EMBL" id="KZ293687">
    <property type="protein sequence ID" value="PBK85983.1"/>
    <property type="molecule type" value="Genomic_DNA"/>
</dbReference>
<keyword evidence="2" id="KW-1185">Reference proteome</keyword>
<evidence type="ECO:0000313" key="1">
    <source>
        <dbReference type="EMBL" id="PBK85983.1"/>
    </source>
</evidence>
<feature type="non-terminal residue" evidence="1">
    <location>
        <position position="1"/>
    </location>
</feature>
<dbReference type="InParanoid" id="A0A2H3DCK2"/>
<gene>
    <name evidence="1" type="ORF">ARMGADRAFT_941228</name>
</gene>
<dbReference type="Proteomes" id="UP000217790">
    <property type="component" value="Unassembled WGS sequence"/>
</dbReference>
<sequence length="93" mass="10676">HLDFSDDYSYLSWLFTVGEWTGAEFCAPQLGVNFPICASQLFAVRTRCLAHYSAPTISGRRVVFSCFTERMLLKRSQDEILDTRGYLLPNDFL</sequence>
<evidence type="ECO:0000313" key="2">
    <source>
        <dbReference type="Proteomes" id="UP000217790"/>
    </source>
</evidence>
<dbReference type="OrthoDB" id="3249298at2759"/>
<evidence type="ECO:0008006" key="3">
    <source>
        <dbReference type="Google" id="ProtNLM"/>
    </source>
</evidence>
<organism evidence="1 2">
    <name type="scientific">Armillaria gallica</name>
    <name type="common">Bulbous honey fungus</name>
    <name type="synonym">Armillaria bulbosa</name>
    <dbReference type="NCBI Taxonomy" id="47427"/>
    <lineage>
        <taxon>Eukaryota</taxon>
        <taxon>Fungi</taxon>
        <taxon>Dikarya</taxon>
        <taxon>Basidiomycota</taxon>
        <taxon>Agaricomycotina</taxon>
        <taxon>Agaricomycetes</taxon>
        <taxon>Agaricomycetidae</taxon>
        <taxon>Agaricales</taxon>
        <taxon>Marasmiineae</taxon>
        <taxon>Physalacriaceae</taxon>
        <taxon>Armillaria</taxon>
    </lineage>
</organism>
<name>A0A2H3DCK2_ARMGA</name>
<reference evidence="2" key="1">
    <citation type="journal article" date="2017" name="Nat. Ecol. Evol.">
        <title>Genome expansion and lineage-specific genetic innovations in the forest pathogenic fungi Armillaria.</title>
        <authorList>
            <person name="Sipos G."/>
            <person name="Prasanna A.N."/>
            <person name="Walter M.C."/>
            <person name="O'Connor E."/>
            <person name="Balint B."/>
            <person name="Krizsan K."/>
            <person name="Kiss B."/>
            <person name="Hess J."/>
            <person name="Varga T."/>
            <person name="Slot J."/>
            <person name="Riley R."/>
            <person name="Boka B."/>
            <person name="Rigling D."/>
            <person name="Barry K."/>
            <person name="Lee J."/>
            <person name="Mihaltcheva S."/>
            <person name="LaButti K."/>
            <person name="Lipzen A."/>
            <person name="Waldron R."/>
            <person name="Moloney N.M."/>
            <person name="Sperisen C."/>
            <person name="Kredics L."/>
            <person name="Vagvoelgyi C."/>
            <person name="Patrignani A."/>
            <person name="Fitzpatrick D."/>
            <person name="Nagy I."/>
            <person name="Doyle S."/>
            <person name="Anderson J.B."/>
            <person name="Grigoriev I.V."/>
            <person name="Gueldener U."/>
            <person name="Muensterkoetter M."/>
            <person name="Nagy L.G."/>
        </authorList>
    </citation>
    <scope>NUCLEOTIDE SEQUENCE [LARGE SCALE GENOMIC DNA]</scope>
    <source>
        <strain evidence="2">Ar21-2</strain>
    </source>
</reference>
<protein>
    <recommendedName>
        <fullName evidence="3">Prolyl 4-hydroxylase alpha subunit Fe(2+) 2OG dioxygenase domain-containing protein</fullName>
    </recommendedName>
</protein>
<dbReference type="STRING" id="47427.A0A2H3DCK2"/>